<evidence type="ECO:0000256" key="4">
    <source>
        <dbReference type="PROSITE-ProRule" id="PRU00175"/>
    </source>
</evidence>
<dbReference type="PROSITE" id="PS50089">
    <property type="entry name" value="ZF_RING_2"/>
    <property type="match status" value="1"/>
</dbReference>
<evidence type="ECO:0000313" key="8">
    <source>
        <dbReference type="EMBL" id="CAD8664758.1"/>
    </source>
</evidence>
<keyword evidence="2 4" id="KW-0863">Zinc-finger</keyword>
<dbReference type="EMBL" id="HBFA01015304">
    <property type="protein sequence ID" value="CAD8664758.1"/>
    <property type="molecule type" value="Transcribed_RNA"/>
</dbReference>
<keyword evidence="6" id="KW-0472">Membrane</keyword>
<dbReference type="InterPro" id="IPR013083">
    <property type="entry name" value="Znf_RING/FYVE/PHD"/>
</dbReference>
<protein>
    <recommendedName>
        <fullName evidence="7">RING-type domain-containing protein</fullName>
    </recommendedName>
</protein>
<evidence type="ECO:0000256" key="3">
    <source>
        <dbReference type="ARBA" id="ARBA00022833"/>
    </source>
</evidence>
<sequence>MTSRFQSEDRHTAPARLVTKGDPNVVPDNDYGLRPNTAMMFDARLQGKRQAENVHFDVDADGKVTVVLFEVPPPADLRCVICWELFRDPVITPCGHSFCRACVDTELNASGRCPICRRPTNPFEVSPNLLAKTLVEELDVHCTYGCTFKDNEWVLDEEGCPETIKFGLRKVHHKVCDFAQVRCPYGGDACPLLPRLYLEDHMEEECLHNAAARAEDQRRRRNQEDPLEMMGIFLVWSLVVVFLLQTEYFGPMLRKAAGPLIALVGLPVALAFLVMLAEYAFNVGRGLRSAKDEEDMD</sequence>
<accession>A0A7S0WEQ7</accession>
<feature type="region of interest" description="Disordered" evidence="5">
    <location>
        <begin position="1"/>
        <end position="24"/>
    </location>
</feature>
<feature type="transmembrane region" description="Helical" evidence="6">
    <location>
        <begin position="227"/>
        <end position="244"/>
    </location>
</feature>
<dbReference type="InterPro" id="IPR017907">
    <property type="entry name" value="Znf_RING_CS"/>
</dbReference>
<name>A0A7S0WEQ7_9CHLO</name>
<evidence type="ECO:0000256" key="6">
    <source>
        <dbReference type="SAM" id="Phobius"/>
    </source>
</evidence>
<dbReference type="GO" id="GO:0004842">
    <property type="term" value="F:ubiquitin-protein transferase activity"/>
    <property type="evidence" value="ECO:0007669"/>
    <property type="project" value="InterPro"/>
</dbReference>
<dbReference type="SUPFAM" id="SSF49599">
    <property type="entry name" value="TRAF domain-like"/>
    <property type="match status" value="1"/>
</dbReference>
<dbReference type="SMART" id="SM00504">
    <property type="entry name" value="Ubox"/>
    <property type="match status" value="1"/>
</dbReference>
<gene>
    <name evidence="8" type="ORF">POBO1169_LOCUS7898</name>
</gene>
<dbReference type="PANTHER" id="PTHR10131:SF94">
    <property type="entry name" value="TNF RECEPTOR-ASSOCIATED FACTOR 4"/>
    <property type="match status" value="1"/>
</dbReference>
<evidence type="ECO:0000259" key="7">
    <source>
        <dbReference type="PROSITE" id="PS50089"/>
    </source>
</evidence>
<reference evidence="8" key="1">
    <citation type="submission" date="2021-01" db="EMBL/GenBank/DDBJ databases">
        <authorList>
            <person name="Corre E."/>
            <person name="Pelletier E."/>
            <person name="Niang G."/>
            <person name="Scheremetjew M."/>
            <person name="Finn R."/>
            <person name="Kale V."/>
            <person name="Holt S."/>
            <person name="Cochrane G."/>
            <person name="Meng A."/>
            <person name="Brown T."/>
            <person name="Cohen L."/>
        </authorList>
    </citation>
    <scope>NUCLEOTIDE SEQUENCE</scope>
    <source>
        <strain evidence="8">CCMP722</strain>
    </source>
</reference>
<keyword evidence="1" id="KW-0479">Metal-binding</keyword>
<dbReference type="GO" id="GO:0016567">
    <property type="term" value="P:protein ubiquitination"/>
    <property type="evidence" value="ECO:0007669"/>
    <property type="project" value="UniProtKB-UniPathway"/>
</dbReference>
<keyword evidence="6" id="KW-0812">Transmembrane</keyword>
<evidence type="ECO:0000256" key="1">
    <source>
        <dbReference type="ARBA" id="ARBA00022723"/>
    </source>
</evidence>
<dbReference type="PANTHER" id="PTHR10131">
    <property type="entry name" value="TNF RECEPTOR ASSOCIATED FACTOR"/>
    <property type="match status" value="1"/>
</dbReference>
<dbReference type="SMART" id="SM00184">
    <property type="entry name" value="RING"/>
    <property type="match status" value="1"/>
</dbReference>
<keyword evidence="6" id="KW-1133">Transmembrane helix</keyword>
<evidence type="ECO:0000256" key="5">
    <source>
        <dbReference type="SAM" id="MobiDB-lite"/>
    </source>
</evidence>
<feature type="transmembrane region" description="Helical" evidence="6">
    <location>
        <begin position="256"/>
        <end position="281"/>
    </location>
</feature>
<feature type="domain" description="RING-type" evidence="7">
    <location>
        <begin position="79"/>
        <end position="117"/>
    </location>
</feature>
<proteinExistence type="predicted"/>
<dbReference type="SUPFAM" id="SSF57850">
    <property type="entry name" value="RING/U-box"/>
    <property type="match status" value="1"/>
</dbReference>
<feature type="compositionally biased region" description="Basic and acidic residues" evidence="5">
    <location>
        <begin position="1"/>
        <end position="12"/>
    </location>
</feature>
<evidence type="ECO:0000256" key="2">
    <source>
        <dbReference type="ARBA" id="ARBA00022771"/>
    </source>
</evidence>
<dbReference type="GO" id="GO:0008270">
    <property type="term" value="F:zinc ion binding"/>
    <property type="evidence" value="ECO:0007669"/>
    <property type="project" value="UniProtKB-KW"/>
</dbReference>
<dbReference type="Pfam" id="PF13923">
    <property type="entry name" value="zf-C3HC4_2"/>
    <property type="match status" value="1"/>
</dbReference>
<organism evidence="8">
    <name type="scientific">Pyramimonas obovata</name>
    <dbReference type="NCBI Taxonomy" id="1411642"/>
    <lineage>
        <taxon>Eukaryota</taxon>
        <taxon>Viridiplantae</taxon>
        <taxon>Chlorophyta</taxon>
        <taxon>Pyramimonadophyceae</taxon>
        <taxon>Pyramimonadales</taxon>
        <taxon>Pyramimonadaceae</taxon>
        <taxon>Pyramimonas</taxon>
        <taxon>Pyramimonas incertae sedis</taxon>
    </lineage>
</organism>
<dbReference type="UniPathway" id="UPA00143"/>
<dbReference type="Gene3D" id="3.30.40.10">
    <property type="entry name" value="Zinc/RING finger domain, C3HC4 (zinc finger)"/>
    <property type="match status" value="2"/>
</dbReference>
<dbReference type="PROSITE" id="PS00518">
    <property type="entry name" value="ZF_RING_1"/>
    <property type="match status" value="1"/>
</dbReference>
<keyword evidence="3" id="KW-0862">Zinc</keyword>
<dbReference type="InterPro" id="IPR003613">
    <property type="entry name" value="Ubox_domain"/>
</dbReference>
<dbReference type="InterPro" id="IPR001841">
    <property type="entry name" value="Znf_RING"/>
</dbReference>
<dbReference type="AlphaFoldDB" id="A0A7S0WEQ7"/>